<dbReference type="InterPro" id="IPR001610">
    <property type="entry name" value="PAC"/>
</dbReference>
<dbReference type="InterPro" id="IPR001638">
    <property type="entry name" value="Solute-binding_3/MltF_N"/>
</dbReference>
<feature type="transmembrane region" description="Helical" evidence="18">
    <location>
        <begin position="269"/>
        <end position="291"/>
    </location>
</feature>
<evidence type="ECO:0000256" key="6">
    <source>
        <dbReference type="ARBA" id="ARBA00022692"/>
    </source>
</evidence>
<name>A0A974SNI7_9RHOO</name>
<dbReference type="PROSITE" id="PS50109">
    <property type="entry name" value="HIS_KIN"/>
    <property type="match status" value="1"/>
</dbReference>
<dbReference type="RefSeq" id="WP_203386502.1">
    <property type="nucleotide sequence ID" value="NZ_CP064781.1"/>
</dbReference>
<evidence type="ECO:0000256" key="14">
    <source>
        <dbReference type="ARBA" id="ARBA00070152"/>
    </source>
</evidence>
<dbReference type="InterPro" id="IPR036097">
    <property type="entry name" value="HisK_dim/P_sf"/>
</dbReference>
<evidence type="ECO:0000313" key="25">
    <source>
        <dbReference type="Proteomes" id="UP000663444"/>
    </source>
</evidence>
<dbReference type="CDD" id="cd00130">
    <property type="entry name" value="PAS"/>
    <property type="match status" value="2"/>
</dbReference>
<dbReference type="SMART" id="SM00448">
    <property type="entry name" value="REC"/>
    <property type="match status" value="1"/>
</dbReference>
<dbReference type="PROSITE" id="PS50113">
    <property type="entry name" value="PAC"/>
    <property type="match status" value="2"/>
</dbReference>
<keyword evidence="11" id="KW-0902">Two-component regulatory system</keyword>
<dbReference type="SMART" id="SM00086">
    <property type="entry name" value="PAC"/>
    <property type="match status" value="1"/>
</dbReference>
<dbReference type="PROSITE" id="PS50110">
    <property type="entry name" value="RESPONSE_REGULATORY"/>
    <property type="match status" value="1"/>
</dbReference>
<dbReference type="EMBL" id="CP064781">
    <property type="protein sequence ID" value="QRJ62978.1"/>
    <property type="molecule type" value="Genomic_DNA"/>
</dbReference>
<dbReference type="SMART" id="SM00062">
    <property type="entry name" value="PBPb"/>
    <property type="match status" value="1"/>
</dbReference>
<dbReference type="PROSITE" id="PS50112">
    <property type="entry name" value="PAS"/>
    <property type="match status" value="2"/>
</dbReference>
<evidence type="ECO:0000256" key="16">
    <source>
        <dbReference type="PROSITE-ProRule" id="PRU00169"/>
    </source>
</evidence>
<dbReference type="GO" id="GO:0005524">
    <property type="term" value="F:ATP binding"/>
    <property type="evidence" value="ECO:0007669"/>
    <property type="project" value="UniProtKB-KW"/>
</dbReference>
<feature type="modified residue" description="Phosphohistidine" evidence="15">
    <location>
        <position position="1039"/>
    </location>
</feature>
<dbReference type="Pfam" id="PF00512">
    <property type="entry name" value="HisKA"/>
    <property type="match status" value="1"/>
</dbReference>
<dbReference type="PANTHER" id="PTHR45339:SF3">
    <property type="entry name" value="HISTIDINE KINASE"/>
    <property type="match status" value="1"/>
</dbReference>
<organism evidence="24 25">
    <name type="scientific">Azospira restricta</name>
    <dbReference type="NCBI Taxonomy" id="404405"/>
    <lineage>
        <taxon>Bacteria</taxon>
        <taxon>Pseudomonadati</taxon>
        <taxon>Pseudomonadota</taxon>
        <taxon>Betaproteobacteria</taxon>
        <taxon>Rhodocyclales</taxon>
        <taxon>Rhodocyclaceae</taxon>
        <taxon>Azospira</taxon>
    </lineage>
</organism>
<dbReference type="PROSITE" id="PS50894">
    <property type="entry name" value="HPT"/>
    <property type="match status" value="1"/>
</dbReference>
<dbReference type="InterPro" id="IPR035965">
    <property type="entry name" value="PAS-like_dom_sf"/>
</dbReference>
<evidence type="ECO:0000259" key="20">
    <source>
        <dbReference type="PROSITE" id="PS50110"/>
    </source>
</evidence>
<dbReference type="AlphaFoldDB" id="A0A974SNI7"/>
<feature type="domain" description="PAS" evidence="21">
    <location>
        <begin position="305"/>
        <end position="375"/>
    </location>
</feature>
<feature type="domain" description="PAC" evidence="22">
    <location>
        <begin position="380"/>
        <end position="431"/>
    </location>
</feature>
<comment type="subcellular location">
    <subcellularLocation>
        <location evidence="2">Membrane</location>
    </subcellularLocation>
</comment>
<dbReference type="Gene3D" id="3.30.565.10">
    <property type="entry name" value="Histidine kinase-like ATPase, C-terminal domain"/>
    <property type="match status" value="1"/>
</dbReference>
<keyword evidence="4 16" id="KW-0597">Phosphoprotein</keyword>
<dbReference type="Gene3D" id="1.10.287.130">
    <property type="match status" value="1"/>
</dbReference>
<dbReference type="InterPro" id="IPR008207">
    <property type="entry name" value="Sig_transdc_His_kin_Hpt_dom"/>
</dbReference>
<dbReference type="InterPro" id="IPR005467">
    <property type="entry name" value="His_kinase_dom"/>
</dbReference>
<keyword evidence="17" id="KW-0175">Coiled coil</keyword>
<dbReference type="EC" id="2.7.13.3" evidence="3"/>
<dbReference type="CDD" id="cd17546">
    <property type="entry name" value="REC_hyHK_CKI1_RcsC-like"/>
    <property type="match status" value="1"/>
</dbReference>
<evidence type="ECO:0000259" key="22">
    <source>
        <dbReference type="PROSITE" id="PS50113"/>
    </source>
</evidence>
<keyword evidence="12 18" id="KW-0472">Membrane</keyword>
<dbReference type="NCBIfam" id="TIGR00229">
    <property type="entry name" value="sensory_box"/>
    <property type="match status" value="2"/>
</dbReference>
<evidence type="ECO:0000256" key="13">
    <source>
        <dbReference type="ARBA" id="ARBA00058004"/>
    </source>
</evidence>
<evidence type="ECO:0000256" key="1">
    <source>
        <dbReference type="ARBA" id="ARBA00000085"/>
    </source>
</evidence>
<dbReference type="InterPro" id="IPR036890">
    <property type="entry name" value="HATPase_C_sf"/>
</dbReference>
<feature type="coiled-coil region" evidence="17">
    <location>
        <begin position="544"/>
        <end position="582"/>
    </location>
</feature>
<dbReference type="Pfam" id="PF01627">
    <property type="entry name" value="Hpt"/>
    <property type="match status" value="1"/>
</dbReference>
<dbReference type="GO" id="GO:0005886">
    <property type="term" value="C:plasma membrane"/>
    <property type="evidence" value="ECO:0007669"/>
    <property type="project" value="UniProtKB-SubCell"/>
</dbReference>
<reference evidence="24" key="1">
    <citation type="submission" date="2020-11" db="EMBL/GenBank/DDBJ databases">
        <title>Azospira restricta DSM 18626 genome sequence.</title>
        <authorList>
            <person name="Moe W.M."/>
        </authorList>
    </citation>
    <scope>NUCLEOTIDE SEQUENCE</scope>
    <source>
        <strain evidence="24">DSM 18626</strain>
    </source>
</reference>
<dbReference type="InterPro" id="IPR003661">
    <property type="entry name" value="HisK_dim/P_dom"/>
</dbReference>
<evidence type="ECO:0000256" key="10">
    <source>
        <dbReference type="ARBA" id="ARBA00022989"/>
    </source>
</evidence>
<evidence type="ECO:0000256" key="5">
    <source>
        <dbReference type="ARBA" id="ARBA00022679"/>
    </source>
</evidence>
<dbReference type="InterPro" id="IPR004358">
    <property type="entry name" value="Sig_transdc_His_kin-like_C"/>
</dbReference>
<evidence type="ECO:0000256" key="17">
    <source>
        <dbReference type="SAM" id="Coils"/>
    </source>
</evidence>
<dbReference type="InterPro" id="IPR011006">
    <property type="entry name" value="CheY-like_superfamily"/>
</dbReference>
<dbReference type="SUPFAM" id="SSF47384">
    <property type="entry name" value="Homodimeric domain of signal transducing histidine kinase"/>
    <property type="match status" value="1"/>
</dbReference>
<evidence type="ECO:0000256" key="2">
    <source>
        <dbReference type="ARBA" id="ARBA00004370"/>
    </source>
</evidence>
<dbReference type="CDD" id="cd00082">
    <property type="entry name" value="HisKA"/>
    <property type="match status" value="1"/>
</dbReference>
<feature type="domain" description="PAS" evidence="21">
    <location>
        <begin position="428"/>
        <end position="474"/>
    </location>
</feature>
<evidence type="ECO:0000256" key="8">
    <source>
        <dbReference type="ARBA" id="ARBA00022777"/>
    </source>
</evidence>
<gene>
    <name evidence="24" type="ORF">IWH25_14625</name>
</gene>
<dbReference type="SMART" id="SM00073">
    <property type="entry name" value="HPT"/>
    <property type="match status" value="1"/>
</dbReference>
<dbReference type="InterPro" id="IPR013656">
    <property type="entry name" value="PAS_4"/>
</dbReference>
<dbReference type="SMART" id="SM00388">
    <property type="entry name" value="HisKA"/>
    <property type="match status" value="1"/>
</dbReference>
<keyword evidence="9" id="KW-0067">ATP-binding</keyword>
<dbReference type="InterPro" id="IPR000700">
    <property type="entry name" value="PAS-assoc_C"/>
</dbReference>
<keyword evidence="6 18" id="KW-0812">Transmembrane</keyword>
<keyword evidence="10 18" id="KW-1133">Transmembrane helix</keyword>
<dbReference type="SUPFAM" id="SSF52172">
    <property type="entry name" value="CheY-like"/>
    <property type="match status" value="1"/>
</dbReference>
<evidence type="ECO:0000256" key="9">
    <source>
        <dbReference type="ARBA" id="ARBA00022840"/>
    </source>
</evidence>
<keyword evidence="5" id="KW-0808">Transferase</keyword>
<feature type="domain" description="Response regulatory" evidence="20">
    <location>
        <begin position="837"/>
        <end position="953"/>
    </location>
</feature>
<dbReference type="FunFam" id="1.10.287.130:FF:000004">
    <property type="entry name" value="Ethylene receptor 1"/>
    <property type="match status" value="1"/>
</dbReference>
<dbReference type="Gene3D" id="3.30.450.20">
    <property type="entry name" value="PAS domain"/>
    <property type="match status" value="2"/>
</dbReference>
<dbReference type="SUPFAM" id="SSF53850">
    <property type="entry name" value="Periplasmic binding protein-like II"/>
    <property type="match status" value="1"/>
</dbReference>
<dbReference type="FunFam" id="3.30.565.10:FF:000010">
    <property type="entry name" value="Sensor histidine kinase RcsC"/>
    <property type="match status" value="1"/>
</dbReference>
<dbReference type="InterPro" id="IPR036641">
    <property type="entry name" value="HPT_dom_sf"/>
</dbReference>
<dbReference type="Pfam" id="PF00497">
    <property type="entry name" value="SBP_bac_3"/>
    <property type="match status" value="1"/>
</dbReference>
<dbReference type="CDD" id="cd16922">
    <property type="entry name" value="HATPase_EvgS-ArcB-TorS-like"/>
    <property type="match status" value="1"/>
</dbReference>
<feature type="domain" description="Histidine kinase" evidence="19">
    <location>
        <begin position="589"/>
        <end position="809"/>
    </location>
</feature>
<evidence type="ECO:0000313" key="24">
    <source>
        <dbReference type="EMBL" id="QRJ62978.1"/>
    </source>
</evidence>
<evidence type="ECO:0000256" key="12">
    <source>
        <dbReference type="ARBA" id="ARBA00023136"/>
    </source>
</evidence>
<dbReference type="InterPro" id="IPR000014">
    <property type="entry name" value="PAS"/>
</dbReference>
<feature type="domain" description="HPt" evidence="23">
    <location>
        <begin position="1000"/>
        <end position="1101"/>
    </location>
</feature>
<dbReference type="Pfam" id="PF13426">
    <property type="entry name" value="PAS_9"/>
    <property type="match status" value="1"/>
</dbReference>
<evidence type="ECO:0000256" key="3">
    <source>
        <dbReference type="ARBA" id="ARBA00012438"/>
    </source>
</evidence>
<evidence type="ECO:0000259" key="19">
    <source>
        <dbReference type="PROSITE" id="PS50109"/>
    </source>
</evidence>
<keyword evidence="25" id="KW-1185">Reference proteome</keyword>
<dbReference type="Gene3D" id="3.40.190.10">
    <property type="entry name" value="Periplasmic binding protein-like II"/>
    <property type="match status" value="2"/>
</dbReference>
<keyword evidence="8" id="KW-0418">Kinase</keyword>
<feature type="modified residue" description="4-aspartylphosphate" evidence="16">
    <location>
        <position position="886"/>
    </location>
</feature>
<evidence type="ECO:0000256" key="15">
    <source>
        <dbReference type="PROSITE-ProRule" id="PRU00110"/>
    </source>
</evidence>
<dbReference type="SUPFAM" id="SSF55785">
    <property type="entry name" value="PYP-like sensor domain (PAS domain)"/>
    <property type="match status" value="2"/>
</dbReference>
<evidence type="ECO:0000256" key="7">
    <source>
        <dbReference type="ARBA" id="ARBA00022741"/>
    </source>
</evidence>
<dbReference type="Pfam" id="PF00072">
    <property type="entry name" value="Response_reg"/>
    <property type="match status" value="1"/>
</dbReference>
<comment type="function">
    <text evidence="13">Member of the two-component regulatory system BvgS/BvgA. Phosphorylates BvgA via a four-step phosphorelay in response to environmental signals.</text>
</comment>
<evidence type="ECO:0000256" key="18">
    <source>
        <dbReference type="SAM" id="Phobius"/>
    </source>
</evidence>
<dbReference type="KEGG" id="ares:IWH25_14625"/>
<evidence type="ECO:0000256" key="4">
    <source>
        <dbReference type="ARBA" id="ARBA00022553"/>
    </source>
</evidence>
<dbReference type="Pfam" id="PF08448">
    <property type="entry name" value="PAS_4"/>
    <property type="match status" value="1"/>
</dbReference>
<evidence type="ECO:0000259" key="21">
    <source>
        <dbReference type="PROSITE" id="PS50112"/>
    </source>
</evidence>
<dbReference type="InterPro" id="IPR003594">
    <property type="entry name" value="HATPase_dom"/>
</dbReference>
<evidence type="ECO:0000256" key="11">
    <source>
        <dbReference type="ARBA" id="ARBA00023012"/>
    </source>
</evidence>
<proteinExistence type="predicted"/>
<dbReference type="PRINTS" id="PR00344">
    <property type="entry name" value="BCTRLSENSOR"/>
</dbReference>
<dbReference type="Gene3D" id="1.20.120.160">
    <property type="entry name" value="HPT domain"/>
    <property type="match status" value="1"/>
</dbReference>
<comment type="catalytic activity">
    <reaction evidence="1">
        <text>ATP + protein L-histidine = ADP + protein N-phospho-L-histidine.</text>
        <dbReference type="EC" id="2.7.13.3"/>
    </reaction>
</comment>
<dbReference type="PANTHER" id="PTHR45339">
    <property type="entry name" value="HYBRID SIGNAL TRANSDUCTION HISTIDINE KINASE J"/>
    <property type="match status" value="1"/>
</dbReference>
<dbReference type="GO" id="GO:0000155">
    <property type="term" value="F:phosphorelay sensor kinase activity"/>
    <property type="evidence" value="ECO:0007669"/>
    <property type="project" value="InterPro"/>
</dbReference>
<dbReference type="Proteomes" id="UP000663444">
    <property type="component" value="Chromosome"/>
</dbReference>
<accession>A0A974SNI7</accession>
<dbReference type="Gene3D" id="3.40.50.2300">
    <property type="match status" value="1"/>
</dbReference>
<evidence type="ECO:0000259" key="23">
    <source>
        <dbReference type="PROSITE" id="PS50894"/>
    </source>
</evidence>
<sequence>MSFHDDSAPRGARHGRWRLVAALCLLLGAGGAAAEAREVRVGVYGNAPKLQLGSDQRPSGILGDLLQEIAAREGWTLRTVPCDWKECLEATRAGRIDLMPDVAYSNERAEIFDFHRTPALHSWSQLYPRPGLQIASMLDLRERRVAVLAGSVQADYLHRLFADFGLHVELVPVRSMEEGFAQAAAGQVDAAVANRFFGDQHAARYKLAESSIMFQPAPLFYATGKGRNGELLAAIDRHLDDWQGRQDSPYFALLEHWLGGAPKTVVPTAFWWGLAALATLLAAALAGAALLRRQVAIKTRHLRDSENRLATILNGVDAHIYIKGRDLRYQYANRKVGELFGRPPEQIVGCDDSDFFDAETVAALQRNDRRVLEHGERVEAEESSRVAGSDARHTYLSVKLPLRHPDGTIYALCGISTDITRRKEDEESLRKLSQAVEQSPNSIVITRVDKVIEYVNDAFTQTSGYSRREAIGQTPALLRSGRTPPQTYVELWAALTAGRPWKGEFINRRKDGSEFIESAIITPLRQPDGRISHYVAVKEDITERRRLADELADYRLHLEDLVARRTDELHQAKAAAEEANRAKSTFLASMSHEIRTPMNAIIGLTHLMRNEAATPRHIERLARIDDAAHHLLSIINNILDLSKIESGKLHLESADFALAELLDHVSSIMTASARAKDLDLRIESDGVPEWLNGDLTRLRQALLNYVGNAIKFTEHGGVTLRARLIDDRDGVATVRFEVEDTGIGIAAADLARLFEPFEQAETSTTRRFGGTGLGLSITRRLARLMGGEAGAESIPGRGSVFWLTARLGHGSKRQAPASERPAPAAERELRREHAGARLLLAEDNPINREVALDILRTVGLAADVAENGRQALQMAAEQAYDLILMDVQMPEMDGLAATRALRALPGYRRTPILAMTANAFEEDRRQCLQAGMDDFIAKPVNPKLLYAKLCDWLPANAAAAADAGSAADAAGDDATAAALARLAGIPGLDVAAGLAVFGQRGASYLRMLQKFAASHADAVPRLRAFLAAGDFAAARLAAHSLKGVAANLGAGGVSDAATALEGALQAPPAEAAAAAVDRLDGELERLLAALDHALPAAVDAVPAAVDWSALRATLAELETLVAMADYRANQLHAAHAAEIRAVLGERAEQLAQHIDSFAYVEAQACIEQARREHPELGSR</sequence>
<dbReference type="Pfam" id="PF02518">
    <property type="entry name" value="HATPase_c"/>
    <property type="match status" value="1"/>
</dbReference>
<dbReference type="SMART" id="SM00387">
    <property type="entry name" value="HATPase_c"/>
    <property type="match status" value="1"/>
</dbReference>
<dbReference type="SMART" id="SM00091">
    <property type="entry name" value="PAS"/>
    <property type="match status" value="2"/>
</dbReference>
<dbReference type="SUPFAM" id="SSF55874">
    <property type="entry name" value="ATPase domain of HSP90 chaperone/DNA topoisomerase II/histidine kinase"/>
    <property type="match status" value="1"/>
</dbReference>
<keyword evidence="7" id="KW-0547">Nucleotide-binding</keyword>
<dbReference type="SUPFAM" id="SSF47226">
    <property type="entry name" value="Histidine-containing phosphotransfer domain, HPT domain"/>
    <property type="match status" value="1"/>
</dbReference>
<protein>
    <recommendedName>
        <fullName evidence="14">Virulence sensor protein BvgS</fullName>
        <ecNumber evidence="3">2.7.13.3</ecNumber>
    </recommendedName>
</protein>
<dbReference type="InterPro" id="IPR001789">
    <property type="entry name" value="Sig_transdc_resp-reg_receiver"/>
</dbReference>
<feature type="domain" description="PAC" evidence="22">
    <location>
        <begin position="499"/>
        <end position="553"/>
    </location>
</feature>